<gene>
    <name evidence="1" type="ORF">GHT06_008816</name>
</gene>
<evidence type="ECO:0000313" key="1">
    <source>
        <dbReference type="EMBL" id="KAI9565068.1"/>
    </source>
</evidence>
<accession>A0AAD5LVY8</accession>
<evidence type="ECO:0000313" key="2">
    <source>
        <dbReference type="Proteomes" id="UP000820818"/>
    </source>
</evidence>
<sequence>MLSAQSPEATMYQSVSYNFFIQFLNSVANGDVLKPTGFKVNLFRYPSDLFYTGSKYKLITCDFSKYVHEFKLNDSRNRFRPSCKTCDGCVKFTIPIVERYEDMVEGLFDAICNIVSSFTIS</sequence>
<dbReference type="Proteomes" id="UP000820818">
    <property type="component" value="Linkage Group LG1"/>
</dbReference>
<keyword evidence="2" id="KW-1185">Reference proteome</keyword>
<dbReference type="EMBL" id="WJBH02000001">
    <property type="protein sequence ID" value="KAI9565068.1"/>
    <property type="molecule type" value="Genomic_DNA"/>
</dbReference>
<protein>
    <submittedName>
        <fullName evidence="1">Uncharacterized protein</fullName>
    </submittedName>
</protein>
<dbReference type="AlphaFoldDB" id="A0AAD5LVY8"/>
<organism evidence="1 2">
    <name type="scientific">Daphnia sinensis</name>
    <dbReference type="NCBI Taxonomy" id="1820382"/>
    <lineage>
        <taxon>Eukaryota</taxon>
        <taxon>Metazoa</taxon>
        <taxon>Ecdysozoa</taxon>
        <taxon>Arthropoda</taxon>
        <taxon>Crustacea</taxon>
        <taxon>Branchiopoda</taxon>
        <taxon>Diplostraca</taxon>
        <taxon>Cladocera</taxon>
        <taxon>Anomopoda</taxon>
        <taxon>Daphniidae</taxon>
        <taxon>Daphnia</taxon>
        <taxon>Daphnia similis group</taxon>
    </lineage>
</organism>
<comment type="caution">
    <text evidence="1">The sequence shown here is derived from an EMBL/GenBank/DDBJ whole genome shotgun (WGS) entry which is preliminary data.</text>
</comment>
<reference evidence="1 2" key="1">
    <citation type="submission" date="2022-05" db="EMBL/GenBank/DDBJ databases">
        <title>A multi-omics perspective on studying reproductive biology in Daphnia sinensis.</title>
        <authorList>
            <person name="Jia J."/>
        </authorList>
    </citation>
    <scope>NUCLEOTIDE SEQUENCE [LARGE SCALE GENOMIC DNA]</scope>
    <source>
        <strain evidence="1 2">WSL</strain>
    </source>
</reference>
<proteinExistence type="predicted"/>
<name>A0AAD5LVY8_9CRUS</name>